<organism evidence="2 3">
    <name type="scientific">Apiospora phragmitis</name>
    <dbReference type="NCBI Taxonomy" id="2905665"/>
    <lineage>
        <taxon>Eukaryota</taxon>
        <taxon>Fungi</taxon>
        <taxon>Dikarya</taxon>
        <taxon>Ascomycota</taxon>
        <taxon>Pezizomycotina</taxon>
        <taxon>Sordariomycetes</taxon>
        <taxon>Xylariomycetidae</taxon>
        <taxon>Amphisphaeriales</taxon>
        <taxon>Apiosporaceae</taxon>
        <taxon>Apiospora</taxon>
    </lineage>
</organism>
<evidence type="ECO:0000313" key="3">
    <source>
        <dbReference type="Proteomes" id="UP001480595"/>
    </source>
</evidence>
<evidence type="ECO:0000256" key="1">
    <source>
        <dbReference type="SAM" id="Phobius"/>
    </source>
</evidence>
<keyword evidence="1" id="KW-0812">Transmembrane</keyword>
<proteinExistence type="predicted"/>
<keyword evidence="3" id="KW-1185">Reference proteome</keyword>
<name>A0ABR1TQX9_9PEZI</name>
<evidence type="ECO:0000313" key="2">
    <source>
        <dbReference type="EMBL" id="KAK8049060.1"/>
    </source>
</evidence>
<dbReference type="GeneID" id="92095262"/>
<reference evidence="2 3" key="1">
    <citation type="submission" date="2023-01" db="EMBL/GenBank/DDBJ databases">
        <title>Analysis of 21 Apiospora genomes using comparative genomics revels a genus with tremendous synthesis potential of carbohydrate active enzymes and secondary metabolites.</title>
        <authorList>
            <person name="Sorensen T."/>
        </authorList>
    </citation>
    <scope>NUCLEOTIDE SEQUENCE [LARGE SCALE GENOMIC DNA]</scope>
    <source>
        <strain evidence="2 3">CBS 135458</strain>
    </source>
</reference>
<keyword evidence="1" id="KW-1133">Transmembrane helix</keyword>
<dbReference type="EMBL" id="JAQQWL010000011">
    <property type="protein sequence ID" value="KAK8049060.1"/>
    <property type="molecule type" value="Genomic_DNA"/>
</dbReference>
<sequence>MLWKYVPLRHTDESAQSLAKEFEQPQAIYAVPKAMLDGAVAGVNTTTAAAADMRRRIFSGEGTHTHTHAHTRTMDTWTKVGVIAGVAGGVGGVVTIADCIWKRARKGMAKKAEEGEAREGEAAKIAAMTEAIAAGAAAFQKMMDAAVAGATVGNDTKPEVHRRVVSGEAGEAV</sequence>
<comment type="caution">
    <text evidence="2">The sequence shown here is derived from an EMBL/GenBank/DDBJ whole genome shotgun (WGS) entry which is preliminary data.</text>
</comment>
<feature type="transmembrane region" description="Helical" evidence="1">
    <location>
        <begin position="80"/>
        <end position="101"/>
    </location>
</feature>
<dbReference type="Proteomes" id="UP001480595">
    <property type="component" value="Unassembled WGS sequence"/>
</dbReference>
<protein>
    <submittedName>
        <fullName evidence="2">Uncharacterized protein</fullName>
    </submittedName>
</protein>
<keyword evidence="1" id="KW-0472">Membrane</keyword>
<gene>
    <name evidence="2" type="ORF">PG994_010790</name>
</gene>
<dbReference type="RefSeq" id="XP_066711309.1">
    <property type="nucleotide sequence ID" value="XM_066862199.1"/>
</dbReference>
<accession>A0ABR1TQX9</accession>